<dbReference type="InterPro" id="IPR036505">
    <property type="entry name" value="Amidase/PGRP_sf"/>
</dbReference>
<keyword evidence="8" id="KW-0614">Plasmid</keyword>
<dbReference type="RefSeq" id="WP_118870501.1">
    <property type="nucleotide sequence ID" value="NZ_CP022760.1"/>
</dbReference>
<reference evidence="8 9" key="1">
    <citation type="submission" date="2017-08" db="EMBL/GenBank/DDBJ databases">
        <title>Genome sequences of Ralstonia solanacearum Species Complex (RSSC) isolated from Potato bacterial wilts in Korea.</title>
        <authorList>
            <person name="Cho H."/>
            <person name="Song E.-S."/>
            <person name="Lee Y.K."/>
            <person name="Lee S."/>
            <person name="Lee S.-W."/>
            <person name="Jo A."/>
            <person name="Kim J.-G."/>
            <person name="Hwang I."/>
        </authorList>
    </citation>
    <scope>NUCLEOTIDE SEQUENCE [LARGE SCALE GENOMIC DNA]</scope>
    <source>
        <strain evidence="8 9">T98</strain>
        <plasmid evidence="8 9">unnamed</plasmid>
    </source>
</reference>
<dbReference type="Gene3D" id="1.10.101.10">
    <property type="entry name" value="PGBD-like superfamily/PGBD"/>
    <property type="match status" value="1"/>
</dbReference>
<evidence type="ECO:0000256" key="6">
    <source>
        <dbReference type="SAM" id="MobiDB-lite"/>
    </source>
</evidence>
<feature type="domain" description="N-acetylmuramoyl-L-alanine amidase" evidence="7">
    <location>
        <begin position="55"/>
        <end position="207"/>
    </location>
</feature>
<gene>
    <name evidence="8" type="ORF">CJO77_21390</name>
</gene>
<evidence type="ECO:0000256" key="5">
    <source>
        <dbReference type="ARBA" id="ARBA00023316"/>
    </source>
</evidence>
<evidence type="ECO:0000313" key="9">
    <source>
        <dbReference type="Proteomes" id="UP000261758"/>
    </source>
</evidence>
<dbReference type="InterPro" id="IPR051206">
    <property type="entry name" value="NAMLAA_amidase_2"/>
</dbReference>
<dbReference type="GO" id="GO:0071555">
    <property type="term" value="P:cell wall organization"/>
    <property type="evidence" value="ECO:0007669"/>
    <property type="project" value="UniProtKB-KW"/>
</dbReference>
<keyword evidence="4" id="KW-0378">Hydrolase</keyword>
<keyword evidence="5" id="KW-0961">Cell wall biogenesis/degradation</keyword>
<dbReference type="SUPFAM" id="SSF55846">
    <property type="entry name" value="N-acetylmuramoyl-L-alanine amidase-like"/>
    <property type="match status" value="1"/>
</dbReference>
<dbReference type="EC" id="3.5.1.28" evidence="3"/>
<evidence type="ECO:0000256" key="3">
    <source>
        <dbReference type="ARBA" id="ARBA00011901"/>
    </source>
</evidence>
<dbReference type="InterPro" id="IPR002477">
    <property type="entry name" value="Peptidoglycan-bd-like"/>
</dbReference>
<dbReference type="Gene3D" id="3.40.80.10">
    <property type="entry name" value="Peptidoglycan recognition protein-like"/>
    <property type="match status" value="1"/>
</dbReference>
<dbReference type="PANTHER" id="PTHR30417:SF1">
    <property type="entry name" value="N-ACETYLMURAMOYL-L-ALANINE AMIDASE AMID"/>
    <property type="match status" value="1"/>
</dbReference>
<evidence type="ECO:0000256" key="2">
    <source>
        <dbReference type="ARBA" id="ARBA00007553"/>
    </source>
</evidence>
<evidence type="ECO:0000256" key="4">
    <source>
        <dbReference type="ARBA" id="ARBA00022801"/>
    </source>
</evidence>
<dbReference type="GO" id="GO:0019867">
    <property type="term" value="C:outer membrane"/>
    <property type="evidence" value="ECO:0007669"/>
    <property type="project" value="TreeGrafter"/>
</dbReference>
<dbReference type="GO" id="GO:0009253">
    <property type="term" value="P:peptidoglycan catabolic process"/>
    <property type="evidence" value="ECO:0007669"/>
    <property type="project" value="InterPro"/>
</dbReference>
<dbReference type="CDD" id="cd06583">
    <property type="entry name" value="PGRP"/>
    <property type="match status" value="1"/>
</dbReference>
<dbReference type="GO" id="GO:0008745">
    <property type="term" value="F:N-acetylmuramoyl-L-alanine amidase activity"/>
    <property type="evidence" value="ECO:0007669"/>
    <property type="project" value="UniProtKB-EC"/>
</dbReference>
<dbReference type="FunFam" id="3.40.80.10:FF:000003">
    <property type="entry name" value="N-acetylmuramoyl-L-alanine amidase"/>
    <property type="match status" value="1"/>
</dbReference>
<protein>
    <recommendedName>
        <fullName evidence="3">N-acetylmuramoyl-L-alanine amidase</fullName>
        <ecNumber evidence="3">3.5.1.28</ecNumber>
    </recommendedName>
</protein>
<accession>A0AAD0WJ91</accession>
<dbReference type="SUPFAM" id="SSF47090">
    <property type="entry name" value="PGBD-like"/>
    <property type="match status" value="1"/>
</dbReference>
<proteinExistence type="inferred from homology"/>
<comment type="similarity">
    <text evidence="2">Belongs to the N-acetylmuramoyl-L-alanine amidase 2 family.</text>
</comment>
<evidence type="ECO:0000256" key="1">
    <source>
        <dbReference type="ARBA" id="ARBA00001561"/>
    </source>
</evidence>
<dbReference type="InterPro" id="IPR002502">
    <property type="entry name" value="Amidase_domain"/>
</dbReference>
<dbReference type="InterPro" id="IPR036365">
    <property type="entry name" value="PGBD-like_sf"/>
</dbReference>
<dbReference type="SMART" id="SM00644">
    <property type="entry name" value="Ami_2"/>
    <property type="match status" value="1"/>
</dbReference>
<evidence type="ECO:0000313" key="8">
    <source>
        <dbReference type="EMBL" id="AXV84092.1"/>
    </source>
</evidence>
<evidence type="ECO:0000259" key="7">
    <source>
        <dbReference type="SMART" id="SM00644"/>
    </source>
</evidence>
<comment type="catalytic activity">
    <reaction evidence="1">
        <text>Hydrolyzes the link between N-acetylmuramoyl residues and L-amino acid residues in certain cell-wall glycopeptides.</text>
        <dbReference type="EC" id="3.5.1.28"/>
    </reaction>
</comment>
<dbReference type="Pfam" id="PF01471">
    <property type="entry name" value="PG_binding_1"/>
    <property type="match status" value="1"/>
</dbReference>
<dbReference type="EMBL" id="CP022760">
    <property type="protein sequence ID" value="AXV84092.1"/>
    <property type="molecule type" value="Genomic_DNA"/>
</dbReference>
<dbReference type="GO" id="GO:0009254">
    <property type="term" value="P:peptidoglycan turnover"/>
    <property type="evidence" value="ECO:0007669"/>
    <property type="project" value="TreeGrafter"/>
</dbReference>
<name>A0AAD0WJ91_RALSL</name>
<dbReference type="AlphaFoldDB" id="A0AAD0WJ91"/>
<sequence length="343" mass="37591">MDQEQEAPRSQIASPERRDFLARTSIWSAGALALPLAGCESGIAQEARDATYTIDTSIQSPNQDSRVRTLVLHYTGGSLAESIAWLTDSLRQVSSHYLVPDAADGGGQFRVYALVPESRRAWHAGLSYWQGERMLNAGTIGIEVVNSGFPAQDGSAPLMNRRWYPYPDPQIAVVGRLAADIVARHGILPQKVVGHADVAPSRKVDPGPLFPWQKLYEQYRVGAWPEAEAIGYYRSQQPFRGDIAGLQAKLLAYGYDAPQTGVLDAQTINVVVAFQMHFRPARYDGLPDVETVAILDALLEKYFHRGRSQLGRAMSEQPGPQGEKGSDMWPAPGTAVQPGSPYF</sequence>
<dbReference type="Pfam" id="PF01510">
    <property type="entry name" value="Amidase_2"/>
    <property type="match status" value="1"/>
</dbReference>
<geneLocation type="plasmid" evidence="8 9">
    <name>unnamed</name>
</geneLocation>
<organism evidence="8 9">
    <name type="scientific">Ralstonia solanacearum</name>
    <name type="common">Pseudomonas solanacearum</name>
    <dbReference type="NCBI Taxonomy" id="305"/>
    <lineage>
        <taxon>Bacteria</taxon>
        <taxon>Pseudomonadati</taxon>
        <taxon>Pseudomonadota</taxon>
        <taxon>Betaproteobacteria</taxon>
        <taxon>Burkholderiales</taxon>
        <taxon>Burkholderiaceae</taxon>
        <taxon>Ralstonia</taxon>
        <taxon>Ralstonia solanacearum species complex</taxon>
    </lineage>
</organism>
<dbReference type="InterPro" id="IPR036366">
    <property type="entry name" value="PGBDSf"/>
</dbReference>
<dbReference type="Proteomes" id="UP000261758">
    <property type="component" value="Plasmid unnamed"/>
</dbReference>
<dbReference type="PANTHER" id="PTHR30417">
    <property type="entry name" value="N-ACETYLMURAMOYL-L-ALANINE AMIDASE AMID"/>
    <property type="match status" value="1"/>
</dbReference>
<feature type="region of interest" description="Disordered" evidence="6">
    <location>
        <begin position="311"/>
        <end position="343"/>
    </location>
</feature>